<dbReference type="AlphaFoldDB" id="A0A1S9PEH5"/>
<dbReference type="STRING" id="1792845.BC343_28065"/>
<organism evidence="1 2">
    <name type="scientific">Mucilaginibacter pedocola</name>
    <dbReference type="NCBI Taxonomy" id="1792845"/>
    <lineage>
        <taxon>Bacteria</taxon>
        <taxon>Pseudomonadati</taxon>
        <taxon>Bacteroidota</taxon>
        <taxon>Sphingobacteriia</taxon>
        <taxon>Sphingobacteriales</taxon>
        <taxon>Sphingobacteriaceae</taxon>
        <taxon>Mucilaginibacter</taxon>
    </lineage>
</organism>
<proteinExistence type="predicted"/>
<sequence>MRHAVVLWLPVAIAWLLHSCAHNKKLYTSDCSADISYKKIGYAALADSITHYDKQYVEVSGRFAEGKDLSALVNDSLYAIHGESRAFWINFSQDCPLYLKGTHQGFFASEDGAGNKLNDRMVTVRGRVDLRQKGHNKAYRATIDDISYIEIE</sequence>
<dbReference type="Proteomes" id="UP000189739">
    <property type="component" value="Unassembled WGS sequence"/>
</dbReference>
<comment type="caution">
    <text evidence="1">The sequence shown here is derived from an EMBL/GenBank/DDBJ whole genome shotgun (WGS) entry which is preliminary data.</text>
</comment>
<keyword evidence="2" id="KW-1185">Reference proteome</keyword>
<reference evidence="1 2" key="1">
    <citation type="submission" date="2016-07" db="EMBL/GenBank/DDBJ databases">
        <title>Genomic analysis of zinc-resistant bacterium Mucilaginibacter pedocola TBZ30.</title>
        <authorList>
            <person name="Huang J."/>
            <person name="Tang J."/>
        </authorList>
    </citation>
    <scope>NUCLEOTIDE SEQUENCE [LARGE SCALE GENOMIC DNA]</scope>
    <source>
        <strain evidence="1 2">TBZ30</strain>
    </source>
</reference>
<accession>A0A1S9PEH5</accession>
<name>A0A1S9PEH5_9SPHI</name>
<gene>
    <name evidence="1" type="ORF">BC343_28065</name>
</gene>
<evidence type="ECO:0000313" key="2">
    <source>
        <dbReference type="Proteomes" id="UP000189739"/>
    </source>
</evidence>
<protein>
    <submittedName>
        <fullName evidence="1">Uncharacterized protein</fullName>
    </submittedName>
</protein>
<dbReference type="EMBL" id="MBTF01000013">
    <property type="protein sequence ID" value="OOQ59353.1"/>
    <property type="molecule type" value="Genomic_DNA"/>
</dbReference>
<evidence type="ECO:0000313" key="1">
    <source>
        <dbReference type="EMBL" id="OOQ59353.1"/>
    </source>
</evidence>